<sequence length="498" mass="56419">MSRTNSQAEIISEEQLGPCANRLVSKKNNQRVASDSHITDTILRFVVEILRHHKLYNPVSLTTTVPIIYLHQFWTTINHNKNNHTFTFKLENHTFTLTPGLLKTVLQMPPPNPNNTYIKPSSEIQILEFIKTLGYDEDLETKMIVISKMVATRLHQPWRAILSVLNRCLTGKDSSWDTDEFEWQTVERSSRPSNMSKMLYTRFTKLIIDYLLSLNKSIPHRSNSKLHSSQDDHPITKLLSTTNGEYNFGMEVPDARISDAIKKKPGYKYYMAKKVESKKAKIVDEPKKQHVSPVKSRRGKGFMCYGDQIANVPNKLKKDVVPKKTRSLTIAEETVVDMYNEWGQKLKGPTVKDTAVQSLLDLQKGSKASRLESLRQKKQLVVGEGSSAAHNKYNSSSNTASDATLYSSSSDKSEESANETDDADESDMDLPDDNPHGDDDAARYGVFMHNKSTTTPNSTYLIPTVTSSLEDIPRSNTTKITYLYAKEHNIQEKIKNQA</sequence>
<keyword evidence="3" id="KW-1185">Reference proteome</keyword>
<dbReference type="EMBL" id="BQNB010010324">
    <property type="protein sequence ID" value="GJS75726.1"/>
    <property type="molecule type" value="Genomic_DNA"/>
</dbReference>
<name>A0ABQ4YE79_9ASTR</name>
<evidence type="ECO:0000313" key="2">
    <source>
        <dbReference type="EMBL" id="GJS75726.1"/>
    </source>
</evidence>
<accession>A0ABQ4YE79</accession>
<feature type="compositionally biased region" description="Acidic residues" evidence="1">
    <location>
        <begin position="416"/>
        <end position="432"/>
    </location>
</feature>
<evidence type="ECO:0000313" key="3">
    <source>
        <dbReference type="Proteomes" id="UP001151760"/>
    </source>
</evidence>
<evidence type="ECO:0000256" key="1">
    <source>
        <dbReference type="SAM" id="MobiDB-lite"/>
    </source>
</evidence>
<reference evidence="2" key="2">
    <citation type="submission" date="2022-01" db="EMBL/GenBank/DDBJ databases">
        <authorList>
            <person name="Yamashiro T."/>
            <person name="Shiraishi A."/>
            <person name="Satake H."/>
            <person name="Nakayama K."/>
        </authorList>
    </citation>
    <scope>NUCLEOTIDE SEQUENCE</scope>
</reference>
<dbReference type="Proteomes" id="UP001151760">
    <property type="component" value="Unassembled WGS sequence"/>
</dbReference>
<proteinExistence type="predicted"/>
<gene>
    <name evidence="2" type="ORF">Tco_0725607</name>
</gene>
<organism evidence="2 3">
    <name type="scientific">Tanacetum coccineum</name>
    <dbReference type="NCBI Taxonomy" id="301880"/>
    <lineage>
        <taxon>Eukaryota</taxon>
        <taxon>Viridiplantae</taxon>
        <taxon>Streptophyta</taxon>
        <taxon>Embryophyta</taxon>
        <taxon>Tracheophyta</taxon>
        <taxon>Spermatophyta</taxon>
        <taxon>Magnoliopsida</taxon>
        <taxon>eudicotyledons</taxon>
        <taxon>Gunneridae</taxon>
        <taxon>Pentapetalae</taxon>
        <taxon>asterids</taxon>
        <taxon>campanulids</taxon>
        <taxon>Asterales</taxon>
        <taxon>Asteraceae</taxon>
        <taxon>Asteroideae</taxon>
        <taxon>Anthemideae</taxon>
        <taxon>Anthemidinae</taxon>
        <taxon>Tanacetum</taxon>
    </lineage>
</organism>
<feature type="compositionally biased region" description="Basic and acidic residues" evidence="1">
    <location>
        <begin position="433"/>
        <end position="442"/>
    </location>
</feature>
<protein>
    <submittedName>
        <fullName evidence="2">Uncharacterized protein</fullName>
    </submittedName>
</protein>
<feature type="compositionally biased region" description="Polar residues" evidence="1">
    <location>
        <begin position="388"/>
        <end position="406"/>
    </location>
</feature>
<feature type="region of interest" description="Disordered" evidence="1">
    <location>
        <begin position="382"/>
        <end position="442"/>
    </location>
</feature>
<reference evidence="2" key="1">
    <citation type="journal article" date="2022" name="Int. J. Mol. Sci.">
        <title>Draft Genome of Tanacetum Coccineum: Genomic Comparison of Closely Related Tanacetum-Family Plants.</title>
        <authorList>
            <person name="Yamashiro T."/>
            <person name="Shiraishi A."/>
            <person name="Nakayama K."/>
            <person name="Satake H."/>
        </authorList>
    </citation>
    <scope>NUCLEOTIDE SEQUENCE</scope>
</reference>
<comment type="caution">
    <text evidence="2">The sequence shown here is derived from an EMBL/GenBank/DDBJ whole genome shotgun (WGS) entry which is preliminary data.</text>
</comment>